<dbReference type="STRING" id="39480.EUAN_18780"/>
<evidence type="ECO:0000256" key="6">
    <source>
        <dbReference type="SAM" id="Phobius"/>
    </source>
</evidence>
<feature type="transmembrane region" description="Helical" evidence="6">
    <location>
        <begin position="289"/>
        <end position="308"/>
    </location>
</feature>
<dbReference type="Pfam" id="PF02653">
    <property type="entry name" value="BPD_transp_2"/>
    <property type="match status" value="1"/>
</dbReference>
<gene>
    <name evidence="7" type="ORF">EUAN_18780</name>
</gene>
<feature type="transmembrane region" description="Helical" evidence="6">
    <location>
        <begin position="6"/>
        <end position="32"/>
    </location>
</feature>
<dbReference type="GO" id="GO:0022857">
    <property type="term" value="F:transmembrane transporter activity"/>
    <property type="evidence" value="ECO:0007669"/>
    <property type="project" value="InterPro"/>
</dbReference>
<keyword evidence="3 6" id="KW-0812">Transmembrane</keyword>
<dbReference type="OrthoDB" id="5503441at2"/>
<evidence type="ECO:0000256" key="2">
    <source>
        <dbReference type="ARBA" id="ARBA00022475"/>
    </source>
</evidence>
<feature type="transmembrane region" description="Helical" evidence="6">
    <location>
        <begin position="44"/>
        <end position="68"/>
    </location>
</feature>
<protein>
    <submittedName>
        <fullName evidence="7">Branched-chain amino acid transport system / permease component</fullName>
    </submittedName>
</protein>
<reference evidence="7 8" key="1">
    <citation type="submission" date="2016-09" db="EMBL/GenBank/DDBJ databases">
        <title>Genome sequence of Eubacterium angustum.</title>
        <authorList>
            <person name="Poehlein A."/>
            <person name="Daniel R."/>
        </authorList>
    </citation>
    <scope>NUCLEOTIDE SEQUENCE [LARGE SCALE GENOMIC DNA]</scope>
    <source>
        <strain evidence="7 8">DSM 1989</strain>
    </source>
</reference>
<comment type="caution">
    <text evidence="7">The sequence shown here is derived from an EMBL/GenBank/DDBJ whole genome shotgun (WGS) entry which is preliminary data.</text>
</comment>
<evidence type="ECO:0000313" key="8">
    <source>
        <dbReference type="Proteomes" id="UP000180254"/>
    </source>
</evidence>
<organism evidence="7 8">
    <name type="scientific">Andreesenia angusta</name>
    <dbReference type="NCBI Taxonomy" id="39480"/>
    <lineage>
        <taxon>Bacteria</taxon>
        <taxon>Bacillati</taxon>
        <taxon>Bacillota</taxon>
        <taxon>Tissierellia</taxon>
        <taxon>Tissierellales</taxon>
        <taxon>Gottschalkiaceae</taxon>
        <taxon>Andreesenia</taxon>
    </lineage>
</organism>
<keyword evidence="4 6" id="KW-1133">Transmembrane helix</keyword>
<keyword evidence="2" id="KW-1003">Cell membrane</keyword>
<keyword evidence="8" id="KW-1185">Reference proteome</keyword>
<dbReference type="PANTHER" id="PTHR32196:SF15">
    <property type="entry name" value="SUGAR ABC TRANSPORTER PERMEASE PROTEIN"/>
    <property type="match status" value="1"/>
</dbReference>
<keyword evidence="5 6" id="KW-0472">Membrane</keyword>
<accession>A0A1S1V7K2</accession>
<feature type="transmembrane region" description="Helical" evidence="6">
    <location>
        <begin position="183"/>
        <end position="203"/>
    </location>
</feature>
<dbReference type="AlphaFoldDB" id="A0A1S1V7K2"/>
<proteinExistence type="predicted"/>
<evidence type="ECO:0000256" key="4">
    <source>
        <dbReference type="ARBA" id="ARBA00022989"/>
    </source>
</evidence>
<feature type="transmembrane region" description="Helical" evidence="6">
    <location>
        <begin position="320"/>
        <end position="338"/>
    </location>
</feature>
<evidence type="ECO:0000256" key="3">
    <source>
        <dbReference type="ARBA" id="ARBA00022692"/>
    </source>
</evidence>
<sequence length="344" mass="36904">MRKYNSYYVPICFFVLSVLGIMLAEVSTSFILGELYSRFIRNGVFLLALIPPIMAGMGINFSITVGAIAAQMAMVVVIDLGLEKTGGFLLAIVLSVLFALVLGNIIGTVLNKAKGKEMIASMVIGFLGTNIYLLIFMVGYGTVIKPFSETTLISSGIGVKSMLDAARFRSLYEGVLPIRVGNVSGSLVPVLAVLVLGLAVWGLTRSKLGYHMKAVGEDQTLSEKAGIDVDRVRKSSIVLSTVLASLGQLMFIQNMGVLNVYTGHLNLDVFSAAALLVGGATLKNASVKNAFIGILLFHTLFIVSPMAGQNLFDNVALGEYFRSFLAYGTIVFAFVVNLRRESEA</sequence>
<evidence type="ECO:0000256" key="1">
    <source>
        <dbReference type="ARBA" id="ARBA00004651"/>
    </source>
</evidence>
<evidence type="ECO:0000256" key="5">
    <source>
        <dbReference type="ARBA" id="ARBA00023136"/>
    </source>
</evidence>
<dbReference type="GO" id="GO:0005886">
    <property type="term" value="C:plasma membrane"/>
    <property type="evidence" value="ECO:0007669"/>
    <property type="project" value="UniProtKB-SubCell"/>
</dbReference>
<comment type="subcellular location">
    <subcellularLocation>
        <location evidence="1">Cell membrane</location>
        <topology evidence="1">Multi-pass membrane protein</topology>
    </subcellularLocation>
</comment>
<evidence type="ECO:0000313" key="7">
    <source>
        <dbReference type="EMBL" id="OHW61699.1"/>
    </source>
</evidence>
<dbReference type="PANTHER" id="PTHR32196">
    <property type="entry name" value="ABC TRANSPORTER PERMEASE PROTEIN YPHD-RELATED-RELATED"/>
    <property type="match status" value="1"/>
</dbReference>
<feature type="transmembrane region" description="Helical" evidence="6">
    <location>
        <begin position="88"/>
        <end position="110"/>
    </location>
</feature>
<dbReference type="RefSeq" id="WP_071063940.1">
    <property type="nucleotide sequence ID" value="NZ_MKIE01000008.1"/>
</dbReference>
<feature type="transmembrane region" description="Helical" evidence="6">
    <location>
        <begin position="122"/>
        <end position="143"/>
    </location>
</feature>
<dbReference type="Proteomes" id="UP000180254">
    <property type="component" value="Unassembled WGS sequence"/>
</dbReference>
<name>A0A1S1V7K2_9FIRM</name>
<feature type="transmembrane region" description="Helical" evidence="6">
    <location>
        <begin position="263"/>
        <end position="282"/>
    </location>
</feature>
<dbReference type="EMBL" id="MKIE01000008">
    <property type="protein sequence ID" value="OHW61699.1"/>
    <property type="molecule type" value="Genomic_DNA"/>
</dbReference>
<dbReference type="InterPro" id="IPR001851">
    <property type="entry name" value="ABC_transp_permease"/>
</dbReference>